<dbReference type="Proteomes" id="UP001165960">
    <property type="component" value="Unassembled WGS sequence"/>
</dbReference>
<protein>
    <submittedName>
        <fullName evidence="1">P48 polypeptide of DNA primase</fullName>
    </submittedName>
</protein>
<sequence>MRYQTFDSDHAFEDRLKRVCPDKIDIGAVYNIKPTKMSSKSEHLAPESRELVFDVDLTDYDDIRTCCNKTTICPKCWGFMRVAMKIIHRALTEDFGFRHIMWVFSGGRGIHAWVCDKRARSLSNEGRRAIANYLTITRPGGPRRVVLPQTLHPSISDVMELVEEAFATTVLGQQDILNSDKKAAILENLPEDIRNELQEKWESTANYVSSQTRWEQLEYSVSKRQKQAKGKEATLLATLVRDLKLHCCFPRLDVHVSTSMNHLLKAPFCIHPRSRKICVPISLDQFDSFDPESVPTDYTLISELNKDSSPGGSYTAKKTSVWPYIQTFQSFVDALLADQPKKHIGSLDF</sequence>
<keyword evidence="2" id="KW-1185">Reference proteome</keyword>
<evidence type="ECO:0000313" key="1">
    <source>
        <dbReference type="EMBL" id="KAJ9072499.1"/>
    </source>
</evidence>
<reference evidence="1" key="1">
    <citation type="submission" date="2022-04" db="EMBL/GenBank/DDBJ databases">
        <title>Genome of the entomopathogenic fungus Entomophthora muscae.</title>
        <authorList>
            <person name="Elya C."/>
            <person name="Lovett B.R."/>
            <person name="Lee E."/>
            <person name="Macias A.M."/>
            <person name="Hajek A.E."/>
            <person name="De Bivort B.L."/>
            <person name="Kasson M.T."/>
            <person name="De Fine Licht H.H."/>
            <person name="Stajich J.E."/>
        </authorList>
    </citation>
    <scope>NUCLEOTIDE SEQUENCE</scope>
    <source>
        <strain evidence="1">Berkeley</strain>
    </source>
</reference>
<name>A0ACC2TCW4_9FUNG</name>
<dbReference type="EMBL" id="QTSX02003001">
    <property type="protein sequence ID" value="KAJ9072499.1"/>
    <property type="molecule type" value="Genomic_DNA"/>
</dbReference>
<evidence type="ECO:0000313" key="2">
    <source>
        <dbReference type="Proteomes" id="UP001165960"/>
    </source>
</evidence>
<comment type="caution">
    <text evidence="1">The sequence shown here is derived from an EMBL/GenBank/DDBJ whole genome shotgun (WGS) entry which is preliminary data.</text>
</comment>
<accession>A0ACC2TCW4</accession>
<gene>
    <name evidence="1" type="primary">PRI1_2</name>
    <name evidence="1" type="ORF">DSO57_1026958</name>
</gene>
<proteinExistence type="predicted"/>
<organism evidence="1 2">
    <name type="scientific">Entomophthora muscae</name>
    <dbReference type="NCBI Taxonomy" id="34485"/>
    <lineage>
        <taxon>Eukaryota</taxon>
        <taxon>Fungi</taxon>
        <taxon>Fungi incertae sedis</taxon>
        <taxon>Zoopagomycota</taxon>
        <taxon>Entomophthoromycotina</taxon>
        <taxon>Entomophthoromycetes</taxon>
        <taxon>Entomophthorales</taxon>
        <taxon>Entomophthoraceae</taxon>
        <taxon>Entomophthora</taxon>
    </lineage>
</organism>